<name>A0AB39Q1F0_9ACTN</name>
<evidence type="ECO:0000256" key="1">
    <source>
        <dbReference type="SAM" id="Phobius"/>
    </source>
</evidence>
<gene>
    <name evidence="3" type="ORF">AB5J49_18935</name>
</gene>
<accession>A0AB39Q1F0</accession>
<reference evidence="3" key="1">
    <citation type="submission" date="2024-07" db="EMBL/GenBank/DDBJ databases">
        <authorList>
            <person name="Yu S.T."/>
        </authorList>
    </citation>
    <scope>NUCLEOTIDE SEQUENCE</scope>
    <source>
        <strain evidence="3">R28</strain>
    </source>
</reference>
<dbReference type="AlphaFoldDB" id="A0AB39Q1F0"/>
<feature type="domain" description="DUF4350" evidence="2">
    <location>
        <begin position="54"/>
        <end position="231"/>
    </location>
</feature>
<keyword evidence="1" id="KW-1133">Transmembrane helix</keyword>
<dbReference type="InterPro" id="IPR025646">
    <property type="entry name" value="DUF4350"/>
</dbReference>
<sequence length="400" mass="42318">MTTEATLPSTSASPTARHVWTRTRGIALAVVLLLAAAVVIATIRSDARHGALDPRSADPKGSRAVAELLADRGVDTRIVTTLDEAHAAAAADTTLLVAAPDLLTHRQQTSLHSATADSGGRTVLVAPGSWSVERLVPGVTADPATSLDSELTPDCTLPAAQRAGTADLGGVRYTTTHLGADQCYPSERLATLLRVPETTGDGDSIVLGAPDILYNDRLDEQGNASLALQLLGSRPQLVWYLPSLSDRSAADADDERSFFDLLPSGWLWGTLQLFIAAALAALWRARRLGPLVPEKLPVAIRASETVEGRARLYRKANARDRAAAALRSTTRTRLAPLVGVSLTQAHAPEALLPALSARLHNHGDGQALHTLLFGPPPSDDAALISLADQLDALEREVRRP</sequence>
<feature type="transmembrane region" description="Helical" evidence="1">
    <location>
        <begin position="25"/>
        <end position="43"/>
    </location>
</feature>
<evidence type="ECO:0000259" key="2">
    <source>
        <dbReference type="Pfam" id="PF14258"/>
    </source>
</evidence>
<dbReference type="Pfam" id="PF14258">
    <property type="entry name" value="DUF4350"/>
    <property type="match status" value="1"/>
</dbReference>
<organism evidence="3">
    <name type="scientific">Streptomyces sp. R28</name>
    <dbReference type="NCBI Taxonomy" id="3238628"/>
    <lineage>
        <taxon>Bacteria</taxon>
        <taxon>Bacillati</taxon>
        <taxon>Actinomycetota</taxon>
        <taxon>Actinomycetes</taxon>
        <taxon>Kitasatosporales</taxon>
        <taxon>Streptomycetaceae</taxon>
        <taxon>Streptomyces</taxon>
    </lineage>
</organism>
<protein>
    <submittedName>
        <fullName evidence="3">DUF4350 domain-containing protein</fullName>
    </submittedName>
</protein>
<evidence type="ECO:0000313" key="3">
    <source>
        <dbReference type="EMBL" id="XDQ35243.1"/>
    </source>
</evidence>
<proteinExistence type="predicted"/>
<keyword evidence="1" id="KW-0472">Membrane</keyword>
<dbReference type="EMBL" id="CP163439">
    <property type="protein sequence ID" value="XDQ35243.1"/>
    <property type="molecule type" value="Genomic_DNA"/>
</dbReference>
<dbReference type="RefSeq" id="WP_369169805.1">
    <property type="nucleotide sequence ID" value="NZ_CP163439.1"/>
</dbReference>
<keyword evidence="1" id="KW-0812">Transmembrane</keyword>